<evidence type="ECO:0008006" key="8">
    <source>
        <dbReference type="Google" id="ProtNLM"/>
    </source>
</evidence>
<feature type="compositionally biased region" description="Gly residues" evidence="5">
    <location>
        <begin position="127"/>
        <end position="144"/>
    </location>
</feature>
<feature type="region of interest" description="Disordered" evidence="5">
    <location>
        <begin position="125"/>
        <end position="149"/>
    </location>
</feature>
<gene>
    <name evidence="6" type="ORF">MACH26_25360</name>
</gene>
<dbReference type="CDD" id="cd03145">
    <property type="entry name" value="GAT1_cyanophycinase"/>
    <property type="match status" value="1"/>
</dbReference>
<evidence type="ECO:0000313" key="7">
    <source>
        <dbReference type="Proteomes" id="UP001333710"/>
    </source>
</evidence>
<sequence>MTLLASSVANACITQETESNDTESSANDGICSGVLIQADIDSRRDTDWYRFDAVTDGTVSITLDHNSRDDFDWDLYRSTGSAVASGATSSVPESGSYAGTAGEYLLKVSRYRGTGWYDLTIDFPDDGSGGGDGGDGGDNGGGTGDCQYTARPSKPGGLKAYIVGNDTDVCIAEPAQAGVLLMGGGPDVDASFSQRVNPHIAGGDVVVLRTSGTDAYNDYLLPLTGADSVETIIVDSVSRANSDYVEWAIQTAEFVFIAGGDQSDYLNQWQGTKVQSALQHVYAKNGIIGGTSAGNAVQGEYIYDPDGVLGAISEEAVTDLCHETINISTNFLNTQLLAGVITDTHFAERDRMGRMATFLANIGMGNRAIGVDENAALYVTEDGNGVLDGTGNAYVLATDSQTNFTQASCGQAVVLDNLLNYQLQPGDTYNVLTGASSVTPQRLDIDGRNSNFYNPSNPY</sequence>
<evidence type="ECO:0000313" key="6">
    <source>
        <dbReference type="EMBL" id="BDX07015.1"/>
    </source>
</evidence>
<dbReference type="PANTHER" id="PTHR36175">
    <property type="entry name" value="CYANOPHYCINASE"/>
    <property type="match status" value="1"/>
</dbReference>
<keyword evidence="2" id="KW-0645">Protease</keyword>
<dbReference type="KEGG" id="pmaw:MACH26_25360"/>
<dbReference type="SUPFAM" id="SSF89260">
    <property type="entry name" value="Collagen-binding domain"/>
    <property type="match status" value="1"/>
</dbReference>
<dbReference type="Proteomes" id="UP001333710">
    <property type="component" value="Chromosome"/>
</dbReference>
<dbReference type="SUPFAM" id="SSF52317">
    <property type="entry name" value="Class I glutamine amidotransferase-like"/>
    <property type="match status" value="1"/>
</dbReference>
<organism evidence="6 7">
    <name type="scientific">Planctobacterium marinum</name>
    <dbReference type="NCBI Taxonomy" id="1631968"/>
    <lineage>
        <taxon>Bacteria</taxon>
        <taxon>Pseudomonadati</taxon>
        <taxon>Pseudomonadota</taxon>
        <taxon>Gammaproteobacteria</taxon>
        <taxon>Alteromonadales</taxon>
        <taxon>Alteromonadaceae</taxon>
        <taxon>Planctobacterium</taxon>
    </lineage>
</organism>
<dbReference type="GO" id="GO:0008236">
    <property type="term" value="F:serine-type peptidase activity"/>
    <property type="evidence" value="ECO:0007669"/>
    <property type="project" value="UniProtKB-KW"/>
</dbReference>
<comment type="similarity">
    <text evidence="1">Belongs to the peptidase S51 family.</text>
</comment>
<evidence type="ECO:0000256" key="4">
    <source>
        <dbReference type="ARBA" id="ARBA00022825"/>
    </source>
</evidence>
<keyword evidence="7" id="KW-1185">Reference proteome</keyword>
<dbReference type="InterPro" id="IPR029062">
    <property type="entry name" value="Class_I_gatase-like"/>
</dbReference>
<dbReference type="Gene3D" id="2.60.120.380">
    <property type="match status" value="1"/>
</dbReference>
<dbReference type="Gene3D" id="3.40.50.880">
    <property type="match status" value="1"/>
</dbReference>
<keyword evidence="4" id="KW-0720">Serine protease</keyword>
<keyword evidence="3" id="KW-0378">Hydrolase</keyword>
<dbReference type="InterPro" id="IPR005320">
    <property type="entry name" value="Peptidase_S51"/>
</dbReference>
<proteinExistence type="inferred from homology"/>
<evidence type="ECO:0000256" key="2">
    <source>
        <dbReference type="ARBA" id="ARBA00022670"/>
    </source>
</evidence>
<reference evidence="6" key="1">
    <citation type="submission" date="2023-01" db="EMBL/GenBank/DDBJ databases">
        <title>Complete genome sequence of Planctobacterium marinum strain Dej080120_11.</title>
        <authorList>
            <person name="Ueki S."/>
            <person name="Maruyama F."/>
        </authorList>
    </citation>
    <scope>NUCLEOTIDE SEQUENCE</scope>
    <source>
        <strain evidence="6">Dej080120_11</strain>
    </source>
</reference>
<dbReference type="EMBL" id="AP027272">
    <property type="protein sequence ID" value="BDX07015.1"/>
    <property type="molecule type" value="Genomic_DNA"/>
</dbReference>
<evidence type="ECO:0000256" key="3">
    <source>
        <dbReference type="ARBA" id="ARBA00022801"/>
    </source>
</evidence>
<evidence type="ECO:0000256" key="1">
    <source>
        <dbReference type="ARBA" id="ARBA00006534"/>
    </source>
</evidence>
<dbReference type="GO" id="GO:0006508">
    <property type="term" value="P:proteolysis"/>
    <property type="evidence" value="ECO:0007669"/>
    <property type="project" value="UniProtKB-KW"/>
</dbReference>
<dbReference type="AlphaFoldDB" id="A0AA48HYM5"/>
<name>A0AA48HYM5_9ALTE</name>
<dbReference type="PANTHER" id="PTHR36175:SF1">
    <property type="entry name" value="CYANOPHYCINASE"/>
    <property type="match status" value="1"/>
</dbReference>
<accession>A0AA48HYM5</accession>
<protein>
    <recommendedName>
        <fullName evidence="8">Cyanophycinase</fullName>
    </recommendedName>
</protein>
<dbReference type="Pfam" id="PF03575">
    <property type="entry name" value="Peptidase_S51"/>
    <property type="match status" value="1"/>
</dbReference>
<evidence type="ECO:0000256" key="5">
    <source>
        <dbReference type="SAM" id="MobiDB-lite"/>
    </source>
</evidence>